<accession>A0AAD9VED3</accession>
<comment type="caution">
    <text evidence="1">The sequence shown here is derived from an EMBL/GenBank/DDBJ whole genome shotgun (WGS) entry which is preliminary data.</text>
</comment>
<dbReference type="EMBL" id="JARQWQ010000006">
    <property type="protein sequence ID" value="KAK2571488.1"/>
    <property type="molecule type" value="Genomic_DNA"/>
</dbReference>
<evidence type="ECO:0000313" key="2">
    <source>
        <dbReference type="Proteomes" id="UP001249851"/>
    </source>
</evidence>
<dbReference type="AlphaFoldDB" id="A0AAD9VED3"/>
<proteinExistence type="predicted"/>
<reference evidence="1" key="2">
    <citation type="journal article" date="2023" name="Science">
        <title>Genomic signatures of disease resistance in endangered staghorn corals.</title>
        <authorList>
            <person name="Vollmer S.V."/>
            <person name="Selwyn J.D."/>
            <person name="Despard B.A."/>
            <person name="Roesel C.L."/>
        </authorList>
    </citation>
    <scope>NUCLEOTIDE SEQUENCE</scope>
    <source>
        <strain evidence="1">K2</strain>
    </source>
</reference>
<keyword evidence="2" id="KW-1185">Reference proteome</keyword>
<name>A0AAD9VED3_ACRCE</name>
<dbReference type="Proteomes" id="UP001249851">
    <property type="component" value="Unassembled WGS sequence"/>
</dbReference>
<protein>
    <submittedName>
        <fullName evidence="1">Uncharacterized protein</fullName>
    </submittedName>
</protein>
<reference evidence="1" key="1">
    <citation type="journal article" date="2023" name="G3 (Bethesda)">
        <title>Whole genome assembly and annotation of the endangered Caribbean coral Acropora cervicornis.</title>
        <authorList>
            <person name="Selwyn J.D."/>
            <person name="Vollmer S.V."/>
        </authorList>
    </citation>
    <scope>NUCLEOTIDE SEQUENCE</scope>
    <source>
        <strain evidence="1">K2</strain>
    </source>
</reference>
<sequence length="271" mass="30446">MPPTVENIATLIAKRDIAIESLDELYKEFNMLYQVEPQLIALENVRKEILVKKQQTTIAERLIDCGETESAEMSANKQIGHQVKQRKVCCRSKEGVTWKGNRQMIKTTIAESAYKNTIQTFVKNQTGRRATNAQEDIISLFTMRHLFQLIPLGILKLHQIQTPEVLGHWAETQASTLNIQQVRNVPGTGYPDAFVDIHVISESPVEPIAKRIVLDGTCTGRHDKTPSISVLCTCKGNELKEIKFIKSIADSTEMVVGRVQVQIPWSEDGPP</sequence>
<organism evidence="1 2">
    <name type="scientific">Acropora cervicornis</name>
    <name type="common">Staghorn coral</name>
    <dbReference type="NCBI Taxonomy" id="6130"/>
    <lineage>
        <taxon>Eukaryota</taxon>
        <taxon>Metazoa</taxon>
        <taxon>Cnidaria</taxon>
        <taxon>Anthozoa</taxon>
        <taxon>Hexacorallia</taxon>
        <taxon>Scleractinia</taxon>
        <taxon>Astrocoeniina</taxon>
        <taxon>Acroporidae</taxon>
        <taxon>Acropora</taxon>
    </lineage>
</organism>
<gene>
    <name evidence="1" type="ORF">P5673_004091</name>
</gene>
<evidence type="ECO:0000313" key="1">
    <source>
        <dbReference type="EMBL" id="KAK2571488.1"/>
    </source>
</evidence>